<dbReference type="InterPro" id="IPR050237">
    <property type="entry name" value="ATP-dep_AMP-bd_enzyme"/>
</dbReference>
<dbReference type="PROSITE" id="PS00455">
    <property type="entry name" value="AMP_BINDING"/>
    <property type="match status" value="1"/>
</dbReference>
<dbReference type="InterPro" id="IPR042099">
    <property type="entry name" value="ANL_N_sf"/>
</dbReference>
<gene>
    <name evidence="3" type="ORF">JJ685_01495</name>
</gene>
<dbReference type="Gene3D" id="3.40.50.12780">
    <property type="entry name" value="N-terminal domain of ligase-like"/>
    <property type="match status" value="1"/>
</dbReference>
<evidence type="ECO:0000259" key="2">
    <source>
        <dbReference type="Pfam" id="PF13193"/>
    </source>
</evidence>
<dbReference type="GO" id="GO:0016878">
    <property type="term" value="F:acid-thiol ligase activity"/>
    <property type="evidence" value="ECO:0007669"/>
    <property type="project" value="UniProtKB-ARBA"/>
</dbReference>
<dbReference type="InterPro" id="IPR045851">
    <property type="entry name" value="AMP-bd_C_sf"/>
</dbReference>
<dbReference type="Pfam" id="PF00501">
    <property type="entry name" value="AMP-binding"/>
    <property type="match status" value="1"/>
</dbReference>
<dbReference type="Proteomes" id="UP000599109">
    <property type="component" value="Unassembled WGS sequence"/>
</dbReference>
<dbReference type="PANTHER" id="PTHR43767">
    <property type="entry name" value="LONG-CHAIN-FATTY-ACID--COA LIGASE"/>
    <property type="match status" value="1"/>
</dbReference>
<accession>A0A937CRV8</accession>
<dbReference type="Pfam" id="PF13193">
    <property type="entry name" value="AMP-binding_C"/>
    <property type="match status" value="1"/>
</dbReference>
<feature type="domain" description="AMP-binding enzyme C-terminal" evidence="2">
    <location>
        <begin position="423"/>
        <end position="498"/>
    </location>
</feature>
<dbReference type="InterPro" id="IPR020845">
    <property type="entry name" value="AMP-binding_CS"/>
</dbReference>
<dbReference type="InterPro" id="IPR000873">
    <property type="entry name" value="AMP-dep_synth/lig_dom"/>
</dbReference>
<dbReference type="InterPro" id="IPR025110">
    <property type="entry name" value="AMP-bd_C"/>
</dbReference>
<organism evidence="3 4">
    <name type="scientific">Ramlibacter monticola</name>
    <dbReference type="NCBI Taxonomy" id="1926872"/>
    <lineage>
        <taxon>Bacteria</taxon>
        <taxon>Pseudomonadati</taxon>
        <taxon>Pseudomonadota</taxon>
        <taxon>Betaproteobacteria</taxon>
        <taxon>Burkholderiales</taxon>
        <taxon>Comamonadaceae</taxon>
        <taxon>Ramlibacter</taxon>
    </lineage>
</organism>
<evidence type="ECO:0000313" key="3">
    <source>
        <dbReference type="EMBL" id="MBL0389808.1"/>
    </source>
</evidence>
<keyword evidence="4" id="KW-1185">Reference proteome</keyword>
<dbReference type="SUPFAM" id="SSF56801">
    <property type="entry name" value="Acetyl-CoA synthetase-like"/>
    <property type="match status" value="1"/>
</dbReference>
<comment type="caution">
    <text evidence="3">The sequence shown here is derived from an EMBL/GenBank/DDBJ whole genome shotgun (WGS) entry which is preliminary data.</text>
</comment>
<protein>
    <submittedName>
        <fullName evidence="3">AMP-binding protein</fullName>
    </submittedName>
</protein>
<dbReference type="Gene3D" id="3.30.300.30">
    <property type="match status" value="1"/>
</dbReference>
<feature type="domain" description="AMP-dependent synthetase/ligase" evidence="1">
    <location>
        <begin position="21"/>
        <end position="372"/>
    </location>
</feature>
<reference evidence="3 4" key="1">
    <citation type="journal article" date="2017" name="Int. J. Syst. Evol. Microbiol.">
        <title>Ramlibacter monticola sp. nov., isolated from forest soil.</title>
        <authorList>
            <person name="Chaudhary D.K."/>
            <person name="Kim J."/>
        </authorList>
    </citation>
    <scope>NUCLEOTIDE SEQUENCE [LARGE SCALE GENOMIC DNA]</scope>
    <source>
        <strain evidence="3 4">KACC 19175</strain>
    </source>
</reference>
<dbReference type="EMBL" id="JAEQNE010000001">
    <property type="protein sequence ID" value="MBL0389808.1"/>
    <property type="molecule type" value="Genomic_DNA"/>
</dbReference>
<evidence type="ECO:0000259" key="1">
    <source>
        <dbReference type="Pfam" id="PF00501"/>
    </source>
</evidence>
<evidence type="ECO:0000313" key="4">
    <source>
        <dbReference type="Proteomes" id="UP000599109"/>
    </source>
</evidence>
<dbReference type="AlphaFoldDB" id="A0A937CRV8"/>
<dbReference type="RefSeq" id="WP_201672404.1">
    <property type="nucleotide sequence ID" value="NZ_JAEQNE010000001.1"/>
</dbReference>
<dbReference type="PANTHER" id="PTHR43767:SF1">
    <property type="entry name" value="NONRIBOSOMAL PEPTIDE SYNTHASE PES1 (EUROFUNG)-RELATED"/>
    <property type="match status" value="1"/>
</dbReference>
<sequence length="507" mass="53649">MRPVSQVLPPAEATVVQMLAAAAQAAPRGEALVAGERRLDYAGYLAGVAGFARELQALGAQGGRVATLMGNSIDACIAALATLAAGAQQVPLNPLYTAYELAAILEGAEPTVLVADAALAEMAGPVARRAGVAHLIVVGDGARRLDAWRPGETDLPPPPAPDSLALLQYTGGTTGRPKGVELTHGAIAVNVAQREALLPTRRRDRVLCMTPLSHAYAMAMGLFLSLHCAGTLVILPRYQPDEVLAAVARERIGVFLGTPTIFTGLLAHPGFATASWRTVHTCYSGSSALPVVTLERWRDAVGAPVHEGYGQTEAGPVLSFNPVPGPVRPGTVGVPVPLTEIEIVDVETGLQVLPPGACGEIRVRGPQVMRGYRKRPEETAQALRGGWLYTGDIGAFDADGYLSIRDRKKDMVIVGGYNVYPREVEEVLFAHPDVADAAVVGRPDAYRGEALVAHVVPRPGAPPDADALLAHCRERLARYKIPAEWRFSHALPKTAANKTDKNALRRT</sequence>
<name>A0A937CRV8_9BURK</name>
<proteinExistence type="predicted"/>